<dbReference type="Proteomes" id="UP000231056">
    <property type="component" value="Unassembled WGS sequence"/>
</dbReference>
<protein>
    <submittedName>
        <fullName evidence="1">Uncharacterized protein</fullName>
    </submittedName>
</protein>
<sequence>MKEKTSPQKQIIDLCEKIYPKKITSNSLKIPSSDSELIYFAQKNRLIHFLALTYQSDSFYSQYAKEFRSYTDAIIKSLQILSRITDLSELLVIKTISSYPHDTSDLDILVKNHQKAEEVKKMIQDKQIHFPFDTDINFKISWTDSEEVSNTYIWSHVKRIEFNGMKIFVPNPELDVLIRVAHMPFELAEVRLGELMHIYNQSKNIRWDELEKEAQDNNWEKTFHHITALLNELHTLLYDEPWHAKLQRGKKQNSPLQFPISVPYSILARAVIEKRAWKKLWGARYILKDRLGL</sequence>
<evidence type="ECO:0000313" key="2">
    <source>
        <dbReference type="Proteomes" id="UP000231056"/>
    </source>
</evidence>
<gene>
    <name evidence="1" type="ORF">COV58_02140</name>
</gene>
<name>A0A2M6IU98_9BACT</name>
<dbReference type="EMBL" id="PCVM01000052">
    <property type="protein sequence ID" value="PIQ73498.1"/>
    <property type="molecule type" value="Genomic_DNA"/>
</dbReference>
<organism evidence="1 2">
    <name type="scientific">Candidatus Roizmanbacteria bacterium CG11_big_fil_rev_8_21_14_0_20_36_8</name>
    <dbReference type="NCBI Taxonomy" id="1974856"/>
    <lineage>
        <taxon>Bacteria</taxon>
        <taxon>Candidatus Roizmaniibacteriota</taxon>
    </lineage>
</organism>
<dbReference type="AlphaFoldDB" id="A0A2M6IU98"/>
<evidence type="ECO:0000313" key="1">
    <source>
        <dbReference type="EMBL" id="PIQ73498.1"/>
    </source>
</evidence>
<comment type="caution">
    <text evidence="1">The sequence shown here is derived from an EMBL/GenBank/DDBJ whole genome shotgun (WGS) entry which is preliminary data.</text>
</comment>
<reference evidence="1 2" key="1">
    <citation type="submission" date="2017-09" db="EMBL/GenBank/DDBJ databases">
        <title>Depth-based differentiation of microbial function through sediment-hosted aquifers and enrichment of novel symbionts in the deep terrestrial subsurface.</title>
        <authorList>
            <person name="Probst A.J."/>
            <person name="Ladd B."/>
            <person name="Jarett J.K."/>
            <person name="Geller-Mcgrath D.E."/>
            <person name="Sieber C.M."/>
            <person name="Emerson J.B."/>
            <person name="Anantharaman K."/>
            <person name="Thomas B.C."/>
            <person name="Malmstrom R."/>
            <person name="Stieglmeier M."/>
            <person name="Klingl A."/>
            <person name="Woyke T."/>
            <person name="Ryan C.M."/>
            <person name="Banfield J.F."/>
        </authorList>
    </citation>
    <scope>NUCLEOTIDE SEQUENCE [LARGE SCALE GENOMIC DNA]</scope>
    <source>
        <strain evidence="1">CG11_big_fil_rev_8_21_14_0_20_36_8</strain>
    </source>
</reference>
<proteinExistence type="predicted"/>
<accession>A0A2M6IU98</accession>